<gene>
    <name evidence="1" type="ORF">EZS28_037745</name>
</gene>
<protein>
    <submittedName>
        <fullName evidence="1">Uncharacterized protein</fullName>
    </submittedName>
</protein>
<evidence type="ECO:0000313" key="2">
    <source>
        <dbReference type="Proteomes" id="UP000324800"/>
    </source>
</evidence>
<organism evidence="1 2">
    <name type="scientific">Streblomastix strix</name>
    <dbReference type="NCBI Taxonomy" id="222440"/>
    <lineage>
        <taxon>Eukaryota</taxon>
        <taxon>Metamonada</taxon>
        <taxon>Preaxostyla</taxon>
        <taxon>Oxymonadida</taxon>
        <taxon>Streblomastigidae</taxon>
        <taxon>Streblomastix</taxon>
    </lineage>
</organism>
<dbReference type="Proteomes" id="UP000324800">
    <property type="component" value="Unassembled WGS sequence"/>
</dbReference>
<comment type="caution">
    <text evidence="1">The sequence shown here is derived from an EMBL/GenBank/DDBJ whole genome shotgun (WGS) entry which is preliminary data.</text>
</comment>
<accession>A0A5J4U8P7</accession>
<dbReference type="AlphaFoldDB" id="A0A5J4U8P7"/>
<name>A0A5J4U8P7_9EUKA</name>
<reference evidence="1 2" key="1">
    <citation type="submission" date="2019-03" db="EMBL/GenBank/DDBJ databases">
        <title>Single cell metagenomics reveals metabolic interactions within the superorganism composed of flagellate Streblomastix strix and complex community of Bacteroidetes bacteria on its surface.</title>
        <authorList>
            <person name="Treitli S.C."/>
            <person name="Kolisko M."/>
            <person name="Husnik F."/>
            <person name="Keeling P."/>
            <person name="Hampl V."/>
        </authorList>
    </citation>
    <scope>NUCLEOTIDE SEQUENCE [LARGE SCALE GENOMIC DNA]</scope>
    <source>
        <strain evidence="1">ST1C</strain>
    </source>
</reference>
<proteinExistence type="predicted"/>
<evidence type="ECO:0000313" key="1">
    <source>
        <dbReference type="EMBL" id="KAA6366728.1"/>
    </source>
</evidence>
<dbReference type="EMBL" id="SNRW01019060">
    <property type="protein sequence ID" value="KAA6366728.1"/>
    <property type="molecule type" value="Genomic_DNA"/>
</dbReference>
<sequence>MVEKKNVHVGRIIHESDLEDFIQTINNQKPDSNGNINISGTQQINGDFYTEENLTVNGWGVTASGILLNETYNLEYDNAEPTDATYTNIVGLFLSATQPMTGLTMLINRQLPQQSTQEIYQNNVTKNGVVFGRVDQKYNVYINGTLSKLFIHVMVFTNGYDADTNTSTITERVLIINPMGKFVQLSTNDIVTINQREGKNMVEKKNVHVGRFIHESDLDDVYDEISKLERQRAIHLQTPEYSDVDNLWGIEASTLTNGDTYLVTNGTEIDGEYVKAWYTYTGDGTENGENYWIKFADEGDFDLSEFAKSVNGVRPDKNGNITLPTGKATIDILFEYQPGRNDC</sequence>